<dbReference type="KEGG" id="kbi:30211106"/>
<dbReference type="RefSeq" id="XP_019044794.1">
    <property type="nucleotide sequence ID" value="XM_019193317.1"/>
</dbReference>
<evidence type="ECO:0000256" key="1">
    <source>
        <dbReference type="SAM" id="MobiDB-lite"/>
    </source>
</evidence>
<name>A0A1B9FY78_9TREE</name>
<sequence>MDSGILKPQSDRLANPSDEDVEAANLVLSLLEPQPQSNGTIPEPENSTSNHDQMEVDQPLNDAFPTPSTPTHGKPQSTGSGSVNGSGGKQPKIVLRMPAGLTPK</sequence>
<proteinExistence type="predicted"/>
<dbReference type="EMBL" id="KI894023">
    <property type="protein sequence ID" value="OCF23724.1"/>
    <property type="molecule type" value="Genomic_DNA"/>
</dbReference>
<dbReference type="VEuPathDB" id="FungiDB:I302_06707"/>
<dbReference type="AlphaFoldDB" id="A0A1B9FY78"/>
<evidence type="ECO:0000313" key="2">
    <source>
        <dbReference type="EMBL" id="OCF23724.1"/>
    </source>
</evidence>
<gene>
    <name evidence="2" type="ORF">I302_06707</name>
    <name evidence="3" type="ORF">I302_107551</name>
</gene>
<evidence type="ECO:0000313" key="3">
    <source>
        <dbReference type="EMBL" id="WVW85513.1"/>
    </source>
</evidence>
<protein>
    <submittedName>
        <fullName evidence="2">Uncharacterized protein</fullName>
    </submittedName>
</protein>
<dbReference type="EMBL" id="CP144546">
    <property type="protein sequence ID" value="WVW85513.1"/>
    <property type="molecule type" value="Genomic_DNA"/>
</dbReference>
<feature type="region of interest" description="Disordered" evidence="1">
    <location>
        <begin position="29"/>
        <end position="104"/>
    </location>
</feature>
<reference evidence="2" key="3">
    <citation type="submission" date="2014-01" db="EMBL/GenBank/DDBJ databases">
        <title>Evolution of pathogenesis and genome organization in the Tremellales.</title>
        <authorList>
            <person name="Cuomo C."/>
            <person name="Litvintseva A."/>
            <person name="Heitman J."/>
            <person name="Chen Y."/>
            <person name="Sun S."/>
            <person name="Springer D."/>
            <person name="Dromer F."/>
            <person name="Young S."/>
            <person name="Zeng Q."/>
            <person name="Chapman S."/>
            <person name="Gujja S."/>
            <person name="Saif S."/>
            <person name="Birren B."/>
        </authorList>
    </citation>
    <scope>NUCLEOTIDE SEQUENCE</scope>
    <source>
        <strain evidence="2">CBS 10118</strain>
    </source>
</reference>
<dbReference type="GeneID" id="30211106"/>
<organism evidence="2">
    <name type="scientific">Kwoniella bestiolae CBS 10118</name>
    <dbReference type="NCBI Taxonomy" id="1296100"/>
    <lineage>
        <taxon>Eukaryota</taxon>
        <taxon>Fungi</taxon>
        <taxon>Dikarya</taxon>
        <taxon>Basidiomycota</taxon>
        <taxon>Agaricomycotina</taxon>
        <taxon>Tremellomycetes</taxon>
        <taxon>Tremellales</taxon>
        <taxon>Cryptococcaceae</taxon>
        <taxon>Kwoniella</taxon>
    </lineage>
</organism>
<reference evidence="2" key="1">
    <citation type="submission" date="2013-07" db="EMBL/GenBank/DDBJ databases">
        <title>The Genome Sequence of Cryptococcus bestiolae CBS10118.</title>
        <authorList>
            <consortium name="The Broad Institute Genome Sequencing Platform"/>
            <person name="Cuomo C."/>
            <person name="Litvintseva A."/>
            <person name="Chen Y."/>
            <person name="Heitman J."/>
            <person name="Sun S."/>
            <person name="Springer D."/>
            <person name="Dromer F."/>
            <person name="Young S.K."/>
            <person name="Zeng Q."/>
            <person name="Gargeya S."/>
            <person name="Fitzgerald M."/>
            <person name="Abouelleil A."/>
            <person name="Alvarado L."/>
            <person name="Berlin A.M."/>
            <person name="Chapman S.B."/>
            <person name="Dewar J."/>
            <person name="Goldberg J."/>
            <person name="Griggs A."/>
            <person name="Gujja S."/>
            <person name="Hansen M."/>
            <person name="Howarth C."/>
            <person name="Imamovic A."/>
            <person name="Larimer J."/>
            <person name="McCowan C."/>
            <person name="Murphy C."/>
            <person name="Pearson M."/>
            <person name="Priest M."/>
            <person name="Roberts A."/>
            <person name="Saif S."/>
            <person name="Shea T."/>
            <person name="Sykes S."/>
            <person name="Wortman J."/>
            <person name="Nusbaum C."/>
            <person name="Birren B."/>
        </authorList>
    </citation>
    <scope>NUCLEOTIDE SEQUENCE [LARGE SCALE GENOMIC DNA]</scope>
    <source>
        <strain evidence="2">CBS 10118</strain>
    </source>
</reference>
<reference evidence="3" key="2">
    <citation type="submission" date="2013-07" db="EMBL/GenBank/DDBJ databases">
        <authorList>
            <consortium name="The Broad Institute Genome Sequencing Platform"/>
            <person name="Cuomo C."/>
            <person name="Litvintseva A."/>
            <person name="Chen Y."/>
            <person name="Heitman J."/>
            <person name="Sun S."/>
            <person name="Springer D."/>
            <person name="Dromer F."/>
            <person name="Young S.K."/>
            <person name="Zeng Q."/>
            <person name="Gargeya S."/>
            <person name="Fitzgerald M."/>
            <person name="Abouelleil A."/>
            <person name="Alvarado L."/>
            <person name="Berlin A.M."/>
            <person name="Chapman S.B."/>
            <person name="Dewar J."/>
            <person name="Goldberg J."/>
            <person name="Griggs A."/>
            <person name="Gujja S."/>
            <person name="Hansen M."/>
            <person name="Howarth C."/>
            <person name="Imamovic A."/>
            <person name="Larimer J."/>
            <person name="McCowan C."/>
            <person name="Murphy C."/>
            <person name="Pearson M."/>
            <person name="Priest M."/>
            <person name="Roberts A."/>
            <person name="Saif S."/>
            <person name="Shea T."/>
            <person name="Sykes S."/>
            <person name="Wortman J."/>
            <person name="Nusbaum C."/>
            <person name="Birren B."/>
        </authorList>
    </citation>
    <scope>NUCLEOTIDE SEQUENCE</scope>
    <source>
        <strain evidence="3">CBS 10118</strain>
    </source>
</reference>
<feature type="region of interest" description="Disordered" evidence="1">
    <location>
        <begin position="1"/>
        <end position="20"/>
    </location>
</feature>
<evidence type="ECO:0000313" key="4">
    <source>
        <dbReference type="Proteomes" id="UP000092730"/>
    </source>
</evidence>
<keyword evidence="4" id="KW-1185">Reference proteome</keyword>
<feature type="compositionally biased region" description="Polar residues" evidence="1">
    <location>
        <begin position="34"/>
        <end position="51"/>
    </location>
</feature>
<dbReference type="Proteomes" id="UP000092730">
    <property type="component" value="Chromosome 6"/>
</dbReference>
<accession>A0A1B9FY78</accession>
<reference evidence="3" key="4">
    <citation type="submission" date="2024-02" db="EMBL/GenBank/DDBJ databases">
        <title>Comparative genomics of Cryptococcus and Kwoniella reveals pathogenesis evolution and contrasting modes of karyotype evolution via chromosome fusion or intercentromeric recombination.</title>
        <authorList>
            <person name="Coelho M.A."/>
            <person name="David-Palma M."/>
            <person name="Shea T."/>
            <person name="Bowers K."/>
            <person name="McGinley-Smith S."/>
            <person name="Mohammad A.W."/>
            <person name="Gnirke A."/>
            <person name="Yurkov A.M."/>
            <person name="Nowrousian M."/>
            <person name="Sun S."/>
            <person name="Cuomo C.A."/>
            <person name="Heitman J."/>
        </authorList>
    </citation>
    <scope>NUCLEOTIDE SEQUENCE</scope>
    <source>
        <strain evidence="3">CBS 10118</strain>
    </source>
</reference>